<keyword evidence="16" id="KW-0234">DNA repair</keyword>
<dbReference type="EMBL" id="BMWX01000003">
    <property type="protein sequence ID" value="GGZ25598.1"/>
    <property type="molecule type" value="Genomic_DNA"/>
</dbReference>
<dbReference type="GO" id="GO:0003887">
    <property type="term" value="F:DNA-directed DNA polymerase activity"/>
    <property type="evidence" value="ECO:0007669"/>
    <property type="project" value="UniProtKB-KW"/>
</dbReference>
<keyword evidence="14" id="KW-0238">DNA-binding</keyword>
<dbReference type="GO" id="GO:0004527">
    <property type="term" value="F:exonuclease activity"/>
    <property type="evidence" value="ECO:0007669"/>
    <property type="project" value="UniProtKB-KW"/>
</dbReference>
<dbReference type="InterPro" id="IPR014146">
    <property type="entry name" value="LigD_ligase_dom"/>
</dbReference>
<dbReference type="GO" id="GO:0046872">
    <property type="term" value="F:metal ion binding"/>
    <property type="evidence" value="ECO:0007669"/>
    <property type="project" value="UniProtKB-KW"/>
</dbReference>
<evidence type="ECO:0000256" key="4">
    <source>
        <dbReference type="ARBA" id="ARBA00022679"/>
    </source>
</evidence>
<dbReference type="SUPFAM" id="SSF50249">
    <property type="entry name" value="Nucleic acid-binding proteins"/>
    <property type="match status" value="1"/>
</dbReference>
<dbReference type="Pfam" id="PF13298">
    <property type="entry name" value="LigD_N"/>
    <property type="match status" value="1"/>
</dbReference>
<evidence type="ECO:0000313" key="23">
    <source>
        <dbReference type="EMBL" id="GGZ25598.1"/>
    </source>
</evidence>
<dbReference type="SUPFAM" id="SSF56091">
    <property type="entry name" value="DNA ligase/mRNA capping enzyme, catalytic domain"/>
    <property type="match status" value="1"/>
</dbReference>
<accession>A0A918PWV9</accession>
<dbReference type="Gene3D" id="3.30.1490.70">
    <property type="match status" value="1"/>
</dbReference>
<feature type="region of interest" description="Disordered" evidence="21">
    <location>
        <begin position="491"/>
        <end position="521"/>
    </location>
</feature>
<dbReference type="CDD" id="cd07971">
    <property type="entry name" value="OBF_DNA_ligase_LigD"/>
    <property type="match status" value="1"/>
</dbReference>
<dbReference type="GO" id="GO:0003677">
    <property type="term" value="F:DNA binding"/>
    <property type="evidence" value="ECO:0007669"/>
    <property type="project" value="UniProtKB-KW"/>
</dbReference>
<evidence type="ECO:0000256" key="6">
    <source>
        <dbReference type="ARBA" id="ARBA00022722"/>
    </source>
</evidence>
<dbReference type="InterPro" id="IPR014145">
    <property type="entry name" value="LigD_pol_dom"/>
</dbReference>
<gene>
    <name evidence="23" type="ORF">GCM10007049_17660</name>
</gene>
<dbReference type="InterPro" id="IPR014143">
    <property type="entry name" value="NHEJ_ligase_prk"/>
</dbReference>
<sequence>MALQEYNKKRDFSKTTEPYGEEAPDAGEWRFVVQRHDARKLHFDLRLEMDGVLKSWAVPKGPSLNPSDKRLAVHTEDHPLKYLHFQGTIPKGNYGAGEMTIWDTGSYSLSQGQQKSIQDLYKKGDLKLTFYGTKLRGDFALVKTHYQNKQNQWLLIKKEDDYSIDLDYDANLHLGENAPSAGKKSPLEVSPKRQVSPMLASRDKAIDIGTLKKGWLFEFKWDGYRILCNHEDSNTSLYSRNGISYTDLFTPITDSLSQLSFSAIIDGEVVSLNKNGLPQFQWLQHYREEPKGDLVYMVFDLLYLDGHSLTHMPLTERKELLRSLVEDLPHIRYSEHFTNGKGLYQEVLAEGGEGVIAKKADAAYHPGIRTESWLKFKPRESLEALICGYTASESRPFGSLILGLQNEGVLTYIGNCGTGFSHKRQKELLERFQALRIDSSPFLGKINLAGKQPIWMNPVLMAEVHYAEWTDSGRLRQPVFKALRQDKTPFELHIHSDTQSESSDRSDKQPGSAPGEENSLQLDGINVPISNLEKIYWPKEGIQKYDLIEYYLSIADILLPYLKGRPQNLHRHPEGIEKEGFYQKDTPDSFPKWIKTTAIYSESSDKQIDYMLCQDEATLIYMANLGCIEINPWHSKMGNLDRPDYMVIDIDPSPKNSFGEVVEVAQSFHEFLKSIGIEGYCKTSGSSGLHIYLPLDAQYTYEEARDFCKLICTMVQQNLPSLTTLERRIKSRGDRIYLDYLQNRPGQTIAAAYCVRPQPGAPVSTPLLWKEINSKLDKNDFTIYTINDRIKKHKDLFKGVLGKGIDIESALEKFPD</sequence>
<keyword evidence="24" id="KW-1185">Reference proteome</keyword>
<evidence type="ECO:0000256" key="16">
    <source>
        <dbReference type="ARBA" id="ARBA00023204"/>
    </source>
</evidence>
<evidence type="ECO:0000256" key="5">
    <source>
        <dbReference type="ARBA" id="ARBA00022695"/>
    </source>
</evidence>
<dbReference type="Gene3D" id="3.90.920.10">
    <property type="entry name" value="DNA primase, PRIM domain"/>
    <property type="match status" value="1"/>
</dbReference>
<reference evidence="23" key="1">
    <citation type="journal article" date="2014" name="Int. J. Syst. Evol. Microbiol.">
        <title>Complete genome sequence of Corynebacterium casei LMG S-19264T (=DSM 44701T), isolated from a smear-ripened cheese.</title>
        <authorList>
            <consortium name="US DOE Joint Genome Institute (JGI-PGF)"/>
            <person name="Walter F."/>
            <person name="Albersmeier A."/>
            <person name="Kalinowski J."/>
            <person name="Ruckert C."/>
        </authorList>
    </citation>
    <scope>NUCLEOTIDE SEQUENCE</scope>
    <source>
        <strain evidence="23">KCTC 12368</strain>
    </source>
</reference>
<keyword evidence="6" id="KW-0540">Nuclease</keyword>
<evidence type="ECO:0000256" key="2">
    <source>
        <dbReference type="ARBA" id="ARBA00012727"/>
    </source>
</evidence>
<dbReference type="AlphaFoldDB" id="A0A918PWV9"/>
<keyword evidence="12" id="KW-0067">ATP-binding</keyword>
<dbReference type="Pfam" id="PF21686">
    <property type="entry name" value="LigD_Prim-Pol"/>
    <property type="match status" value="1"/>
</dbReference>
<keyword evidence="8" id="KW-0547">Nucleotide-binding</keyword>
<dbReference type="PANTHER" id="PTHR42705">
    <property type="entry name" value="BIFUNCTIONAL NON-HOMOLOGOUS END JOINING PROTEIN LIGD"/>
    <property type="match status" value="1"/>
</dbReference>
<keyword evidence="7" id="KW-0479">Metal-binding</keyword>
<evidence type="ECO:0000256" key="10">
    <source>
        <dbReference type="ARBA" id="ARBA00022801"/>
    </source>
</evidence>
<evidence type="ECO:0000256" key="13">
    <source>
        <dbReference type="ARBA" id="ARBA00022932"/>
    </source>
</evidence>
<dbReference type="PANTHER" id="PTHR42705:SF3">
    <property type="entry name" value="ATP-DEPENDENT DNA LIGASE"/>
    <property type="match status" value="1"/>
</dbReference>
<dbReference type="Gene3D" id="3.30.470.30">
    <property type="entry name" value="DNA ligase/mRNA capping enzyme"/>
    <property type="match status" value="1"/>
</dbReference>
<dbReference type="EC" id="6.5.1.1" evidence="2"/>
<name>A0A918PWV9_9BACT</name>
<keyword evidence="15" id="KW-0233">DNA recombination</keyword>
<evidence type="ECO:0000256" key="14">
    <source>
        <dbReference type="ARBA" id="ARBA00023125"/>
    </source>
</evidence>
<keyword evidence="17" id="KW-0464">Manganese</keyword>
<dbReference type="CDD" id="cd04865">
    <property type="entry name" value="LigD_Pol_like_2"/>
    <property type="match status" value="1"/>
</dbReference>
<dbReference type="InterPro" id="IPR052171">
    <property type="entry name" value="NHEJ_LigD"/>
</dbReference>
<dbReference type="InterPro" id="IPR012309">
    <property type="entry name" value="DNA_ligase_ATP-dep_C"/>
</dbReference>
<keyword evidence="9" id="KW-0227">DNA damage</keyword>
<dbReference type="PROSITE" id="PS50160">
    <property type="entry name" value="DNA_LIGASE_A3"/>
    <property type="match status" value="1"/>
</dbReference>
<keyword evidence="3 23" id="KW-0436">Ligase</keyword>
<dbReference type="Pfam" id="PF04679">
    <property type="entry name" value="DNA_ligase_A_C"/>
    <property type="match status" value="1"/>
</dbReference>
<evidence type="ECO:0000256" key="12">
    <source>
        <dbReference type="ARBA" id="ARBA00022840"/>
    </source>
</evidence>
<dbReference type="GO" id="GO:0005524">
    <property type="term" value="F:ATP binding"/>
    <property type="evidence" value="ECO:0007669"/>
    <property type="project" value="UniProtKB-KW"/>
</dbReference>
<evidence type="ECO:0000259" key="22">
    <source>
        <dbReference type="PROSITE" id="PS50160"/>
    </source>
</evidence>
<keyword evidence="4" id="KW-0808">Transferase</keyword>
<keyword evidence="13" id="KW-0239">DNA-directed DNA polymerase</keyword>
<dbReference type="GO" id="GO:0006310">
    <property type="term" value="P:DNA recombination"/>
    <property type="evidence" value="ECO:0007669"/>
    <property type="project" value="UniProtKB-KW"/>
</dbReference>
<dbReference type="NCBIfam" id="TIGR02779">
    <property type="entry name" value="NHEJ_ligase_lig"/>
    <property type="match status" value="1"/>
</dbReference>
<evidence type="ECO:0000256" key="15">
    <source>
        <dbReference type="ARBA" id="ARBA00023172"/>
    </source>
</evidence>
<keyword evidence="11" id="KW-0269">Exonuclease</keyword>
<dbReference type="GO" id="GO:0006281">
    <property type="term" value="P:DNA repair"/>
    <property type="evidence" value="ECO:0007669"/>
    <property type="project" value="UniProtKB-KW"/>
</dbReference>
<keyword evidence="5" id="KW-0548">Nucleotidyltransferase</keyword>
<keyword evidence="10" id="KW-0378">Hydrolase</keyword>
<comment type="cofactor">
    <cofactor evidence="1">
        <name>Mn(2+)</name>
        <dbReference type="ChEBI" id="CHEBI:29035"/>
    </cofactor>
</comment>
<evidence type="ECO:0000313" key="24">
    <source>
        <dbReference type="Proteomes" id="UP000619457"/>
    </source>
</evidence>
<evidence type="ECO:0000256" key="20">
    <source>
        <dbReference type="ARBA" id="ARBA00034003"/>
    </source>
</evidence>
<comment type="catalytic activity">
    <reaction evidence="20">
        <text>ATP + (deoxyribonucleotide)n-3'-hydroxyl + 5'-phospho-(deoxyribonucleotide)m = (deoxyribonucleotide)n+m + AMP + diphosphate.</text>
        <dbReference type="EC" id="6.5.1.1"/>
    </reaction>
</comment>
<dbReference type="Pfam" id="PF01068">
    <property type="entry name" value="DNA_ligase_A_M"/>
    <property type="match status" value="1"/>
</dbReference>
<keyword evidence="18" id="KW-0511">Multifunctional enzyme</keyword>
<dbReference type="InterPro" id="IPR012310">
    <property type="entry name" value="DNA_ligase_ATP-dep_cent"/>
</dbReference>
<dbReference type="GO" id="GO:0003910">
    <property type="term" value="F:DNA ligase (ATP) activity"/>
    <property type="evidence" value="ECO:0007669"/>
    <property type="project" value="UniProtKB-EC"/>
</dbReference>
<evidence type="ECO:0000256" key="9">
    <source>
        <dbReference type="ARBA" id="ARBA00022763"/>
    </source>
</evidence>
<feature type="domain" description="ATP-dependent DNA ligase family profile" evidence="22">
    <location>
        <begin position="287"/>
        <end position="378"/>
    </location>
</feature>
<dbReference type="NCBIfam" id="TIGR02778">
    <property type="entry name" value="ligD_pol"/>
    <property type="match status" value="1"/>
</dbReference>
<evidence type="ECO:0000256" key="18">
    <source>
        <dbReference type="ARBA" id="ARBA00023268"/>
    </source>
</evidence>
<dbReference type="NCBIfam" id="TIGR02777">
    <property type="entry name" value="LigD_PE_dom"/>
    <property type="match status" value="1"/>
</dbReference>
<feature type="compositionally biased region" description="Basic and acidic residues" evidence="21">
    <location>
        <begin position="491"/>
        <end position="508"/>
    </location>
</feature>
<evidence type="ECO:0000256" key="3">
    <source>
        <dbReference type="ARBA" id="ARBA00022598"/>
    </source>
</evidence>
<organism evidence="23 24">
    <name type="scientific">Echinicola pacifica</name>
    <dbReference type="NCBI Taxonomy" id="346377"/>
    <lineage>
        <taxon>Bacteria</taxon>
        <taxon>Pseudomonadati</taxon>
        <taxon>Bacteroidota</taxon>
        <taxon>Cytophagia</taxon>
        <taxon>Cytophagales</taxon>
        <taxon>Cyclobacteriaceae</taxon>
        <taxon>Echinicola</taxon>
    </lineage>
</organism>
<dbReference type="Proteomes" id="UP000619457">
    <property type="component" value="Unassembled WGS sequence"/>
</dbReference>
<evidence type="ECO:0000256" key="21">
    <source>
        <dbReference type="SAM" id="MobiDB-lite"/>
    </source>
</evidence>
<feature type="region of interest" description="Disordered" evidence="21">
    <location>
        <begin position="1"/>
        <end position="23"/>
    </location>
</feature>
<evidence type="ECO:0000256" key="19">
    <source>
        <dbReference type="ARBA" id="ARBA00029943"/>
    </source>
</evidence>
<feature type="compositionally biased region" description="Basic and acidic residues" evidence="21">
    <location>
        <begin position="1"/>
        <end position="14"/>
    </location>
</feature>
<dbReference type="NCBIfam" id="TIGR02776">
    <property type="entry name" value="NHEJ_ligase_prk"/>
    <property type="match status" value="1"/>
</dbReference>
<dbReference type="CDD" id="cd07906">
    <property type="entry name" value="Adenylation_DNA_ligase_LigD_LigC"/>
    <property type="match status" value="1"/>
</dbReference>
<evidence type="ECO:0000256" key="8">
    <source>
        <dbReference type="ARBA" id="ARBA00022741"/>
    </source>
</evidence>
<evidence type="ECO:0000256" key="17">
    <source>
        <dbReference type="ARBA" id="ARBA00023211"/>
    </source>
</evidence>
<protein>
    <recommendedName>
        <fullName evidence="2">DNA ligase (ATP)</fullName>
        <ecNumber evidence="2">6.5.1.1</ecNumber>
    </recommendedName>
    <alternativeName>
        <fullName evidence="19">NHEJ DNA polymerase</fullName>
    </alternativeName>
</protein>
<evidence type="ECO:0000256" key="7">
    <source>
        <dbReference type="ARBA" id="ARBA00022723"/>
    </source>
</evidence>
<proteinExistence type="predicted"/>
<dbReference type="InterPro" id="IPR014144">
    <property type="entry name" value="LigD_PE_domain"/>
</dbReference>
<reference evidence="23" key="2">
    <citation type="submission" date="2020-09" db="EMBL/GenBank/DDBJ databases">
        <authorList>
            <person name="Sun Q."/>
            <person name="Kim S."/>
        </authorList>
    </citation>
    <scope>NUCLEOTIDE SEQUENCE</scope>
    <source>
        <strain evidence="23">KCTC 12368</strain>
    </source>
</reference>
<comment type="caution">
    <text evidence="23">The sequence shown here is derived from an EMBL/GenBank/DDBJ whole genome shotgun (WGS) entry which is preliminary data.</text>
</comment>
<dbReference type="RefSeq" id="WP_018473349.1">
    <property type="nucleotide sequence ID" value="NZ_BMWX01000003.1"/>
</dbReference>
<evidence type="ECO:0000256" key="1">
    <source>
        <dbReference type="ARBA" id="ARBA00001936"/>
    </source>
</evidence>
<evidence type="ECO:0000256" key="11">
    <source>
        <dbReference type="ARBA" id="ARBA00022839"/>
    </source>
</evidence>
<dbReference type="InterPro" id="IPR012340">
    <property type="entry name" value="NA-bd_OB-fold"/>
</dbReference>
<dbReference type="Gene3D" id="2.40.50.140">
    <property type="entry name" value="Nucleic acid-binding proteins"/>
    <property type="match status" value="1"/>
</dbReference>